<evidence type="ECO:0000256" key="4">
    <source>
        <dbReference type="ARBA" id="ARBA00016436"/>
    </source>
</evidence>
<keyword evidence="5 13" id="KW-0444">Lipid biosynthesis</keyword>
<evidence type="ECO:0000313" key="14">
    <source>
        <dbReference type="EMBL" id="RZO20493.1"/>
    </source>
</evidence>
<comment type="caution">
    <text evidence="14">The sequence shown here is derived from an EMBL/GenBank/DDBJ whole genome shotgun (WGS) entry which is preliminary data.</text>
</comment>
<evidence type="ECO:0000256" key="10">
    <source>
        <dbReference type="ARBA" id="ARBA00022840"/>
    </source>
</evidence>
<dbReference type="GO" id="GO:0005886">
    <property type="term" value="C:plasma membrane"/>
    <property type="evidence" value="ECO:0007669"/>
    <property type="project" value="TreeGrafter"/>
</dbReference>
<dbReference type="GO" id="GO:0005524">
    <property type="term" value="F:ATP binding"/>
    <property type="evidence" value="ECO:0007669"/>
    <property type="project" value="UniProtKB-UniRule"/>
</dbReference>
<dbReference type="NCBIfam" id="TIGR00682">
    <property type="entry name" value="lpxK"/>
    <property type="match status" value="1"/>
</dbReference>
<evidence type="ECO:0000256" key="13">
    <source>
        <dbReference type="HAMAP-Rule" id="MF_00409"/>
    </source>
</evidence>
<comment type="pathway">
    <text evidence="2 13">Glycolipid biosynthesis; lipid IV(A) biosynthesis; lipid IV(A) from (3R)-3-hydroxytetradecanoyl-[acyl-carrier-protein] and UDP-N-acetyl-alpha-D-glucosamine: step 6/6.</text>
</comment>
<dbReference type="GO" id="GO:0009244">
    <property type="term" value="P:lipopolysaccharide core region biosynthetic process"/>
    <property type="evidence" value="ECO:0007669"/>
    <property type="project" value="TreeGrafter"/>
</dbReference>
<protein>
    <recommendedName>
        <fullName evidence="4 13">Tetraacyldisaccharide 4'-kinase</fullName>
        <ecNumber evidence="3 13">2.7.1.130</ecNumber>
    </recommendedName>
    <alternativeName>
        <fullName evidence="12 13">Lipid A 4'-kinase</fullName>
    </alternativeName>
</protein>
<name>A0A520MH00_9GAMM</name>
<evidence type="ECO:0000256" key="3">
    <source>
        <dbReference type="ARBA" id="ARBA00012071"/>
    </source>
</evidence>
<dbReference type="AlphaFoldDB" id="A0A520MH00"/>
<dbReference type="HAMAP" id="MF_00409">
    <property type="entry name" value="LpxK"/>
    <property type="match status" value="1"/>
</dbReference>
<keyword evidence="7 13" id="KW-0808">Transferase</keyword>
<dbReference type="UniPathway" id="UPA00359">
    <property type="reaction ID" value="UER00482"/>
</dbReference>
<dbReference type="CDD" id="cd01983">
    <property type="entry name" value="SIMIBI"/>
    <property type="match status" value="1"/>
</dbReference>
<evidence type="ECO:0000256" key="2">
    <source>
        <dbReference type="ARBA" id="ARBA00004870"/>
    </source>
</evidence>
<keyword evidence="10 13" id="KW-0067">ATP-binding</keyword>
<feature type="binding site" evidence="13">
    <location>
        <begin position="59"/>
        <end position="66"/>
    </location>
    <ligand>
        <name>ATP</name>
        <dbReference type="ChEBI" id="CHEBI:30616"/>
    </ligand>
</feature>
<dbReference type="EMBL" id="SHBP01000004">
    <property type="protein sequence ID" value="RZO20493.1"/>
    <property type="molecule type" value="Genomic_DNA"/>
</dbReference>
<evidence type="ECO:0000256" key="8">
    <source>
        <dbReference type="ARBA" id="ARBA00022741"/>
    </source>
</evidence>
<evidence type="ECO:0000256" key="7">
    <source>
        <dbReference type="ARBA" id="ARBA00022679"/>
    </source>
</evidence>
<dbReference type="PANTHER" id="PTHR42724:SF1">
    <property type="entry name" value="TETRAACYLDISACCHARIDE 4'-KINASE, MITOCHONDRIAL-RELATED"/>
    <property type="match status" value="1"/>
</dbReference>
<accession>A0A520MH00</accession>
<evidence type="ECO:0000313" key="15">
    <source>
        <dbReference type="Proteomes" id="UP000315889"/>
    </source>
</evidence>
<evidence type="ECO:0000256" key="11">
    <source>
        <dbReference type="ARBA" id="ARBA00023098"/>
    </source>
</evidence>
<evidence type="ECO:0000256" key="9">
    <source>
        <dbReference type="ARBA" id="ARBA00022777"/>
    </source>
</evidence>
<dbReference type="InterPro" id="IPR027417">
    <property type="entry name" value="P-loop_NTPase"/>
</dbReference>
<keyword evidence="9 13" id="KW-0418">Kinase</keyword>
<dbReference type="SUPFAM" id="SSF52540">
    <property type="entry name" value="P-loop containing nucleoside triphosphate hydrolases"/>
    <property type="match status" value="1"/>
</dbReference>
<dbReference type="GO" id="GO:0009245">
    <property type="term" value="P:lipid A biosynthetic process"/>
    <property type="evidence" value="ECO:0007669"/>
    <property type="project" value="UniProtKB-UniRule"/>
</dbReference>
<dbReference type="GO" id="GO:0009029">
    <property type="term" value="F:lipid-A 4'-kinase activity"/>
    <property type="evidence" value="ECO:0007669"/>
    <property type="project" value="UniProtKB-UniRule"/>
</dbReference>
<dbReference type="Pfam" id="PF02606">
    <property type="entry name" value="LpxK"/>
    <property type="match status" value="1"/>
</dbReference>
<comment type="catalytic activity">
    <reaction evidence="13">
        <text>a lipid A disaccharide + ATP = a lipid IVA + ADP + H(+)</text>
        <dbReference type="Rhea" id="RHEA:67840"/>
        <dbReference type="ChEBI" id="CHEBI:15378"/>
        <dbReference type="ChEBI" id="CHEBI:30616"/>
        <dbReference type="ChEBI" id="CHEBI:176343"/>
        <dbReference type="ChEBI" id="CHEBI:176425"/>
        <dbReference type="ChEBI" id="CHEBI:456216"/>
        <dbReference type="EC" id="2.7.1.130"/>
    </reaction>
</comment>
<dbReference type="InterPro" id="IPR003758">
    <property type="entry name" value="LpxK"/>
</dbReference>
<proteinExistence type="inferred from homology"/>
<evidence type="ECO:0000256" key="6">
    <source>
        <dbReference type="ARBA" id="ARBA00022556"/>
    </source>
</evidence>
<dbReference type="PANTHER" id="PTHR42724">
    <property type="entry name" value="TETRAACYLDISACCHARIDE 4'-KINASE"/>
    <property type="match status" value="1"/>
</dbReference>
<comment type="similarity">
    <text evidence="13">Belongs to the LpxK family.</text>
</comment>
<evidence type="ECO:0000256" key="1">
    <source>
        <dbReference type="ARBA" id="ARBA00002274"/>
    </source>
</evidence>
<comment type="function">
    <text evidence="1 13">Transfers the gamma-phosphate of ATP to the 4'-position of a tetraacyldisaccharide 1-phosphate intermediate (termed DS-1-P) to form tetraacyldisaccharide 1,4'-bis-phosphate (lipid IVA).</text>
</comment>
<organism evidence="14 15">
    <name type="scientific">SAR92 clade bacterium</name>
    <dbReference type="NCBI Taxonomy" id="2315479"/>
    <lineage>
        <taxon>Bacteria</taxon>
        <taxon>Pseudomonadati</taxon>
        <taxon>Pseudomonadota</taxon>
        <taxon>Gammaproteobacteria</taxon>
        <taxon>Cellvibrionales</taxon>
        <taxon>Porticoccaceae</taxon>
        <taxon>SAR92 clade</taxon>
    </lineage>
</organism>
<gene>
    <name evidence="13" type="primary">lpxK</name>
    <name evidence="14" type="ORF">EVB03_04335</name>
</gene>
<evidence type="ECO:0000256" key="5">
    <source>
        <dbReference type="ARBA" id="ARBA00022516"/>
    </source>
</evidence>
<reference evidence="14 15" key="1">
    <citation type="submission" date="2019-02" db="EMBL/GenBank/DDBJ databases">
        <title>Prokaryotic population dynamics and viral predation in marine succession experiment using metagenomics: the confinement effect.</title>
        <authorList>
            <person name="Haro-Moreno J.M."/>
            <person name="Rodriguez-Valera F."/>
            <person name="Lopez-Perez M."/>
        </authorList>
    </citation>
    <scope>NUCLEOTIDE SEQUENCE [LARGE SCALE GENOMIC DNA]</scope>
    <source>
        <strain evidence="14">MED-G170</strain>
    </source>
</reference>
<keyword evidence="8 13" id="KW-0547">Nucleotide-binding</keyword>
<keyword evidence="11 13" id="KW-0443">Lipid metabolism</keyword>
<evidence type="ECO:0000256" key="12">
    <source>
        <dbReference type="ARBA" id="ARBA00029757"/>
    </source>
</evidence>
<sequence length="334" mass="36839">MSAERFWINAWYQKSPWLVLLVPLSWLFRAISWFRRIILQWCFQDRPYAVPVIVIGNISLGGSGKTPLIIALGKAFSEKGYSVGVVSRGYGGASTQYPLVVTPDTPVGQSGDEPLLIAKKLGCPVVVDPNRARAVETMVKSFSCDFILSDDGLQHYRLHRDIEIVVVDGSRGFGNGYTLPAGPLREPPRRLKEVDFIVQNGGIVEPDGPVTYVVHMESSGLRRFGSTELIGFDQWVESTTIHAVAAIGHPERFSESLRHLGFKVDLEPKNDHQALTASDIKFDDDLPVVITAKDAVKYQGLVPDNLWVLEVEMTLDNEFVSSLIDCAGPTVTSA</sequence>
<keyword evidence="6 13" id="KW-0441">Lipid A biosynthesis</keyword>
<dbReference type="Proteomes" id="UP000315889">
    <property type="component" value="Unassembled WGS sequence"/>
</dbReference>
<dbReference type="EC" id="2.7.1.130" evidence="3 13"/>